<name>A0A3S5ACG4_9PLAT</name>
<comment type="caution">
    <text evidence="2">The sequence shown here is derived from an EMBL/GenBank/DDBJ whole genome shotgun (WGS) entry which is preliminary data.</text>
</comment>
<dbReference type="EMBL" id="CAAALY010046095">
    <property type="protein sequence ID" value="VEL20368.1"/>
    <property type="molecule type" value="Genomic_DNA"/>
</dbReference>
<reference evidence="2" key="1">
    <citation type="submission" date="2018-11" db="EMBL/GenBank/DDBJ databases">
        <authorList>
            <consortium name="Pathogen Informatics"/>
        </authorList>
    </citation>
    <scope>NUCLEOTIDE SEQUENCE</scope>
</reference>
<organism evidence="2 3">
    <name type="scientific">Protopolystoma xenopodis</name>
    <dbReference type="NCBI Taxonomy" id="117903"/>
    <lineage>
        <taxon>Eukaryota</taxon>
        <taxon>Metazoa</taxon>
        <taxon>Spiralia</taxon>
        <taxon>Lophotrochozoa</taxon>
        <taxon>Platyhelminthes</taxon>
        <taxon>Monogenea</taxon>
        <taxon>Polyopisthocotylea</taxon>
        <taxon>Polystomatidea</taxon>
        <taxon>Polystomatidae</taxon>
        <taxon>Protopolystoma</taxon>
    </lineage>
</organism>
<sequence length="206" mass="23368">MASKARESTSDTAGYSDPGFAGPQINRVKPGNRREEEAEEAKLRLLSMQRQITWKPFRCLILPHLLGLTFLSRSHLVMSAMYRKGHPVSHMYTALYVGAQNQNRRGELHANLTTCIKSIEHAKVSKEFVLSYSCQLRSEGIDAPKSIPQAPSINVTLREGVGKFVPLRDKEDRTLRRKLASDGDMENKRRRMKAIPRSTLIDFSSW</sequence>
<accession>A0A3S5ACG4</accession>
<keyword evidence="3" id="KW-1185">Reference proteome</keyword>
<protein>
    <submittedName>
        <fullName evidence="2">Uncharacterized protein</fullName>
    </submittedName>
</protein>
<feature type="region of interest" description="Disordered" evidence="1">
    <location>
        <begin position="1"/>
        <end position="35"/>
    </location>
</feature>
<evidence type="ECO:0000256" key="1">
    <source>
        <dbReference type="SAM" id="MobiDB-lite"/>
    </source>
</evidence>
<dbReference type="AlphaFoldDB" id="A0A3S5ACG4"/>
<proteinExistence type="predicted"/>
<dbReference type="Proteomes" id="UP000784294">
    <property type="component" value="Unassembled WGS sequence"/>
</dbReference>
<evidence type="ECO:0000313" key="3">
    <source>
        <dbReference type="Proteomes" id="UP000784294"/>
    </source>
</evidence>
<gene>
    <name evidence="2" type="ORF">PXEA_LOCUS13808</name>
</gene>
<evidence type="ECO:0000313" key="2">
    <source>
        <dbReference type="EMBL" id="VEL20368.1"/>
    </source>
</evidence>